<comment type="caution">
    <text evidence="2">The sequence shown here is derived from an EMBL/GenBank/DDBJ whole genome shotgun (WGS) entry which is preliminary data.</text>
</comment>
<reference evidence="3" key="1">
    <citation type="journal article" date="2019" name="Int. J. Syst. Evol. Microbiol.">
        <title>The Global Catalogue of Microorganisms (GCM) 10K type strain sequencing project: providing services to taxonomists for standard genome sequencing and annotation.</title>
        <authorList>
            <consortium name="The Broad Institute Genomics Platform"/>
            <consortium name="The Broad Institute Genome Sequencing Center for Infectious Disease"/>
            <person name="Wu L."/>
            <person name="Ma J."/>
        </authorList>
    </citation>
    <scope>NUCLEOTIDE SEQUENCE [LARGE SCALE GENOMIC DNA]</scope>
    <source>
        <strain evidence="3">CGMCC 4.7152</strain>
    </source>
</reference>
<dbReference type="CDD" id="cd14728">
    <property type="entry name" value="Ere-like"/>
    <property type="match status" value="1"/>
</dbReference>
<keyword evidence="3" id="KW-1185">Reference proteome</keyword>
<organism evidence="2 3">
    <name type="scientific">Dactylosporangium cerinum</name>
    <dbReference type="NCBI Taxonomy" id="1434730"/>
    <lineage>
        <taxon>Bacteria</taxon>
        <taxon>Bacillati</taxon>
        <taxon>Actinomycetota</taxon>
        <taxon>Actinomycetes</taxon>
        <taxon>Micromonosporales</taxon>
        <taxon>Micromonosporaceae</taxon>
        <taxon>Dactylosporangium</taxon>
    </lineage>
</organism>
<dbReference type="InterPro" id="IPR007815">
    <property type="entry name" value="Emycin_Estase"/>
</dbReference>
<evidence type="ECO:0000313" key="2">
    <source>
        <dbReference type="EMBL" id="MFC5002334.1"/>
    </source>
</evidence>
<protein>
    <submittedName>
        <fullName evidence="2">DUF6194 family protein</fullName>
    </submittedName>
</protein>
<dbReference type="Gene3D" id="3.30.1870.10">
    <property type="entry name" value="EreA-like, domain 2"/>
    <property type="match status" value="1"/>
</dbReference>
<proteinExistence type="predicted"/>
<dbReference type="InterPro" id="IPR052036">
    <property type="entry name" value="Hydrolase/PRTase-associated"/>
</dbReference>
<feature type="domain" description="DUF6194" evidence="1">
    <location>
        <begin position="415"/>
        <end position="557"/>
    </location>
</feature>
<dbReference type="Gene3D" id="1.20.1440.30">
    <property type="entry name" value="Biosynthetic Protein domain"/>
    <property type="match status" value="1"/>
</dbReference>
<dbReference type="EMBL" id="JBHSIU010000041">
    <property type="protein sequence ID" value="MFC5002334.1"/>
    <property type="molecule type" value="Genomic_DNA"/>
</dbReference>
<sequence length="560" mass="59232">MTPAPVAEVRALITAPLTSPELLALGEPTHGEPAFPQLRNALLQALVEDGFRSVAIESDRVAALDVDDYIRGGEGTLDAVVAAGFSHGLGQLDANRDLVAWLREHNAGRPPGDRVAFHGFDAPLEMTTAPSPGRYLRHLHDYLTAHLGPDGLRHGRTDLGALLGDDGRWSDTAALMDATKSVGGGAAAVTLRVVADDLVTTLYAEAPRLVEASSPRAWHRAEVHGSTALGLLRYHAVAADPIAPQERTSRLLGIRDALMARNLLDLRAAERHRGPTLVFAHNRHLQRHPSTWHLAGMDLTWSSAGAVAATLLGGRYVYIAGSLGSSAALGLAAPDAGTFEHALGPGLVDAVPAAGHALGPRLVDAAALAAVADGLRERTDVTAEQGYFPLDAATLAGCDAVLHVPAAAPQGPDPAALAERILALPGTELLLATEESGAPETSWGDRFFYVGPDRRMPFATIVGRDTPGWDEASRLDRPGVFRVNVHAGREEFQRLLGYPPAALEERRAGVDFARLDAILPHPSYGRQGWVCVLNPGPRTAAELDALIVAAHHRAALRRSG</sequence>
<dbReference type="PANTHER" id="PTHR31299:SF0">
    <property type="entry name" value="ESTERASE, PUTATIVE (AFU_ORTHOLOGUE AFUA_1G05850)-RELATED"/>
    <property type="match status" value="1"/>
</dbReference>
<dbReference type="Pfam" id="PF05139">
    <property type="entry name" value="Erythro_esteras"/>
    <property type="match status" value="1"/>
</dbReference>
<dbReference type="PANTHER" id="PTHR31299">
    <property type="entry name" value="ESTERASE, PUTATIVE (AFU_ORTHOLOGUE AFUA_1G05850)-RELATED"/>
    <property type="match status" value="1"/>
</dbReference>
<dbReference type="Gene3D" id="3.40.1660.10">
    <property type="entry name" value="EreA-like (biosynthetic domain)"/>
    <property type="match status" value="1"/>
</dbReference>
<accession>A0ABV9W2Z7</accession>
<dbReference type="InterPro" id="IPR045676">
    <property type="entry name" value="DUF6194"/>
</dbReference>
<dbReference type="RefSeq" id="WP_380120310.1">
    <property type="nucleotide sequence ID" value="NZ_JBHSIU010000041.1"/>
</dbReference>
<evidence type="ECO:0000259" key="1">
    <source>
        <dbReference type="Pfam" id="PF19694"/>
    </source>
</evidence>
<dbReference type="SUPFAM" id="SSF159501">
    <property type="entry name" value="EreA/ChaN-like"/>
    <property type="match status" value="1"/>
</dbReference>
<dbReference type="Proteomes" id="UP001595912">
    <property type="component" value="Unassembled WGS sequence"/>
</dbReference>
<dbReference type="Pfam" id="PF19694">
    <property type="entry name" value="DUF6194"/>
    <property type="match status" value="1"/>
</dbReference>
<gene>
    <name evidence="2" type="ORF">ACFPIJ_31435</name>
</gene>
<name>A0ABV9W2Z7_9ACTN</name>
<evidence type="ECO:0000313" key="3">
    <source>
        <dbReference type="Proteomes" id="UP001595912"/>
    </source>
</evidence>